<dbReference type="Pfam" id="PF00266">
    <property type="entry name" value="Aminotran_5"/>
    <property type="match status" value="1"/>
</dbReference>
<dbReference type="Gene3D" id="3.40.640.10">
    <property type="entry name" value="Type I PLP-dependent aspartate aminotransferase-like (Major domain)"/>
    <property type="match status" value="1"/>
</dbReference>
<evidence type="ECO:0000256" key="7">
    <source>
        <dbReference type="ARBA" id="ARBA00023004"/>
    </source>
</evidence>
<dbReference type="KEGG" id="jde:Jden_1722"/>
<evidence type="ECO:0000256" key="3">
    <source>
        <dbReference type="ARBA" id="ARBA00012239"/>
    </source>
</evidence>
<keyword evidence="7" id="KW-0408">Iron</keyword>
<accession>C7QYX9</accession>
<keyword evidence="6" id="KW-0663">Pyridoxal phosphate</keyword>
<dbReference type="InterPro" id="IPR020578">
    <property type="entry name" value="Aminotrans_V_PyrdxlP_BS"/>
</dbReference>
<dbReference type="STRING" id="471856.Jden_1722"/>
<name>C7QYX9_JONDD</name>
<evidence type="ECO:0000313" key="13">
    <source>
        <dbReference type="Proteomes" id="UP000000628"/>
    </source>
</evidence>
<dbReference type="PANTHER" id="PTHR11601">
    <property type="entry name" value="CYSTEINE DESULFURYLASE FAMILY MEMBER"/>
    <property type="match status" value="1"/>
</dbReference>
<dbReference type="Proteomes" id="UP000000628">
    <property type="component" value="Chromosome"/>
</dbReference>
<dbReference type="EC" id="2.8.1.7" evidence="3"/>
<dbReference type="HOGENOM" id="CLU_003433_0_0_11"/>
<dbReference type="Gene3D" id="1.10.260.50">
    <property type="match status" value="1"/>
</dbReference>
<dbReference type="InterPro" id="IPR016454">
    <property type="entry name" value="Cysteine_dSase"/>
</dbReference>
<dbReference type="PIRSF" id="PIRSF005572">
    <property type="entry name" value="NifS"/>
    <property type="match status" value="1"/>
</dbReference>
<dbReference type="eggNOG" id="COG1104">
    <property type="taxonomic scope" value="Bacteria"/>
</dbReference>
<evidence type="ECO:0000313" key="12">
    <source>
        <dbReference type="EMBL" id="ACV09368.1"/>
    </source>
</evidence>
<keyword evidence="4 12" id="KW-0808">Transferase</keyword>
<evidence type="ECO:0000256" key="5">
    <source>
        <dbReference type="ARBA" id="ARBA00022723"/>
    </source>
</evidence>
<keyword evidence="5" id="KW-0479">Metal-binding</keyword>
<comment type="cofactor">
    <cofactor evidence="1 10">
        <name>pyridoxal 5'-phosphate</name>
        <dbReference type="ChEBI" id="CHEBI:597326"/>
    </cofactor>
</comment>
<comment type="similarity">
    <text evidence="2">Belongs to the class-V pyridoxal-phosphate-dependent aminotransferase family. NifS/IscS subfamily.</text>
</comment>
<dbReference type="InterPro" id="IPR015424">
    <property type="entry name" value="PyrdxlP-dep_Trfase"/>
</dbReference>
<keyword evidence="13" id="KW-1185">Reference proteome</keyword>
<keyword evidence="8" id="KW-0411">Iron-sulfur</keyword>
<evidence type="ECO:0000256" key="6">
    <source>
        <dbReference type="ARBA" id="ARBA00022898"/>
    </source>
</evidence>
<evidence type="ECO:0000256" key="2">
    <source>
        <dbReference type="ARBA" id="ARBA00006490"/>
    </source>
</evidence>
<sequence>MEVNPLDLIAVKPARTSYLDHAATTPMVPAAIAAYAEQLAVVGNPSSLHAAGRRARSVVEAAREELASIYGCRPSEIIVTSGGTEADNLAVKGIFRARRAQDGRRSRIVISAVEHHAILDPAHALAQDDGAQVVALPVDERGLVDPLALEAELREHASDTALVSVMWANNEVGTIQPIAELAQIAHRYGIPMHTDAVQAAGHLAVNFQDSGVDALTVTAHKIGGPVGVGALIARRDLEMYPVLHGGGQERQVRSGTIDAAAIHSWRVAAVQVASELPARVERERELRDQLLARIVEAVPDAQVRGVDPQGPDAHMRLSSIAHVTFPGCEGDSLIYLLDSHGVQASTGSACQAGIPQPSHVLLAMGLDELTARGALRFSLGATSTQEDIDHVIEVLPTVVERARRAGLATTGR</sequence>
<dbReference type="InterPro" id="IPR015422">
    <property type="entry name" value="PyrdxlP-dep_Trfase_small"/>
</dbReference>
<evidence type="ECO:0000256" key="4">
    <source>
        <dbReference type="ARBA" id="ARBA00022679"/>
    </source>
</evidence>
<organism evidence="12 13">
    <name type="scientific">Jonesia denitrificans (strain ATCC 14870 / DSM 20603 / BCRC 15368 / CIP 55.134 / JCM 11481 / NBRC 15587 / NCTC 10816 / Prevot 55134)</name>
    <name type="common">Listeria denitrificans</name>
    <dbReference type="NCBI Taxonomy" id="471856"/>
    <lineage>
        <taxon>Bacteria</taxon>
        <taxon>Bacillati</taxon>
        <taxon>Actinomycetota</taxon>
        <taxon>Actinomycetes</taxon>
        <taxon>Micrococcales</taxon>
        <taxon>Jonesiaceae</taxon>
        <taxon>Jonesia</taxon>
    </lineage>
</organism>
<evidence type="ECO:0000256" key="10">
    <source>
        <dbReference type="RuleBase" id="RU004504"/>
    </source>
</evidence>
<dbReference type="PROSITE" id="PS00595">
    <property type="entry name" value="AA_TRANSFER_CLASS_5"/>
    <property type="match status" value="1"/>
</dbReference>
<evidence type="ECO:0000256" key="8">
    <source>
        <dbReference type="ARBA" id="ARBA00023014"/>
    </source>
</evidence>
<dbReference type="Gene3D" id="3.90.1150.10">
    <property type="entry name" value="Aspartate Aminotransferase, domain 1"/>
    <property type="match status" value="1"/>
</dbReference>
<proteinExistence type="inferred from homology"/>
<dbReference type="GO" id="GO:0031071">
    <property type="term" value="F:cysteine desulfurase activity"/>
    <property type="evidence" value="ECO:0007669"/>
    <property type="project" value="UniProtKB-EC"/>
</dbReference>
<gene>
    <name evidence="12" type="ordered locus">Jden_1722</name>
</gene>
<dbReference type="InterPro" id="IPR015421">
    <property type="entry name" value="PyrdxlP-dep_Trfase_major"/>
</dbReference>
<feature type="domain" description="Aminotransferase class V" evidence="11">
    <location>
        <begin position="18"/>
        <end position="390"/>
    </location>
</feature>
<evidence type="ECO:0000256" key="9">
    <source>
        <dbReference type="ARBA" id="ARBA00050776"/>
    </source>
</evidence>
<dbReference type="EMBL" id="CP001706">
    <property type="protein sequence ID" value="ACV09368.1"/>
    <property type="molecule type" value="Genomic_DNA"/>
</dbReference>
<evidence type="ECO:0000259" key="11">
    <source>
        <dbReference type="Pfam" id="PF00266"/>
    </source>
</evidence>
<protein>
    <recommendedName>
        <fullName evidence="3">cysteine desulfurase</fullName>
        <ecNumber evidence="3">2.8.1.7</ecNumber>
    </recommendedName>
</protein>
<comment type="catalytic activity">
    <reaction evidence="9">
        <text>(sulfur carrier)-H + L-cysteine = (sulfur carrier)-SH + L-alanine</text>
        <dbReference type="Rhea" id="RHEA:43892"/>
        <dbReference type="Rhea" id="RHEA-COMP:14737"/>
        <dbReference type="Rhea" id="RHEA-COMP:14739"/>
        <dbReference type="ChEBI" id="CHEBI:29917"/>
        <dbReference type="ChEBI" id="CHEBI:35235"/>
        <dbReference type="ChEBI" id="CHEBI:57972"/>
        <dbReference type="ChEBI" id="CHEBI:64428"/>
        <dbReference type="EC" id="2.8.1.7"/>
    </reaction>
</comment>
<dbReference type="GO" id="GO:0008483">
    <property type="term" value="F:transaminase activity"/>
    <property type="evidence" value="ECO:0007669"/>
    <property type="project" value="UniProtKB-KW"/>
</dbReference>
<keyword evidence="12" id="KW-0032">Aminotransferase</keyword>
<dbReference type="InterPro" id="IPR000192">
    <property type="entry name" value="Aminotrans_V_dom"/>
</dbReference>
<dbReference type="GO" id="GO:0051536">
    <property type="term" value="F:iron-sulfur cluster binding"/>
    <property type="evidence" value="ECO:0007669"/>
    <property type="project" value="UniProtKB-KW"/>
</dbReference>
<reference evidence="12 13" key="1">
    <citation type="journal article" date="2009" name="Stand. Genomic Sci.">
        <title>Complete genome sequence of Jonesia denitrificans type strain (Prevot 55134).</title>
        <authorList>
            <person name="Pukall R."/>
            <person name="Gehrich-Schroter G."/>
            <person name="Lapidus A."/>
            <person name="Nolan M."/>
            <person name="Glavina Del Rio T."/>
            <person name="Lucas S."/>
            <person name="Chen F."/>
            <person name="Tice H."/>
            <person name="Pitluck S."/>
            <person name="Cheng J.F."/>
            <person name="Copeland A."/>
            <person name="Saunders E."/>
            <person name="Brettin T."/>
            <person name="Detter J.C."/>
            <person name="Bruce D."/>
            <person name="Goodwin L."/>
            <person name="Pati A."/>
            <person name="Ivanova N."/>
            <person name="Mavromatis K."/>
            <person name="Ovchinnikova G."/>
            <person name="Chen A."/>
            <person name="Palaniappan K."/>
            <person name="Land M."/>
            <person name="Hauser L."/>
            <person name="Chang Y.J."/>
            <person name="Jeffries C.D."/>
            <person name="Chain P."/>
            <person name="Goker M."/>
            <person name="Bristow J."/>
            <person name="Eisen J.A."/>
            <person name="Markowitz V."/>
            <person name="Hugenholtz P."/>
            <person name="Kyrpides N.C."/>
            <person name="Klenk H.P."/>
            <person name="Han C."/>
        </authorList>
    </citation>
    <scope>NUCLEOTIDE SEQUENCE [LARGE SCALE GENOMIC DNA]</scope>
    <source>
        <strain evidence="13">ATCC 14870 / DSM 20603 / BCRC 15368 / CIP 55.134 / JCM 11481 / NBRC 15587 / NCTC 10816 / Prevot 55134</strain>
    </source>
</reference>
<dbReference type="PANTHER" id="PTHR11601:SF34">
    <property type="entry name" value="CYSTEINE DESULFURASE"/>
    <property type="match status" value="1"/>
</dbReference>
<dbReference type="GO" id="GO:0046872">
    <property type="term" value="F:metal ion binding"/>
    <property type="evidence" value="ECO:0007669"/>
    <property type="project" value="UniProtKB-KW"/>
</dbReference>
<evidence type="ECO:0000256" key="1">
    <source>
        <dbReference type="ARBA" id="ARBA00001933"/>
    </source>
</evidence>
<dbReference type="FunFam" id="3.40.640.10:FF:000084">
    <property type="entry name" value="IscS-like cysteine desulfurase"/>
    <property type="match status" value="1"/>
</dbReference>
<dbReference type="AlphaFoldDB" id="C7QYX9"/>
<dbReference type="SUPFAM" id="SSF53383">
    <property type="entry name" value="PLP-dependent transferases"/>
    <property type="match status" value="1"/>
</dbReference>